<dbReference type="Proteomes" id="UP000018211">
    <property type="component" value="Unassembled WGS sequence"/>
</dbReference>
<dbReference type="AlphaFoldDB" id="A0AAV2VUV9"/>
<name>A0AAV2VUV9_9VIBR</name>
<reference evidence="1 2" key="1">
    <citation type="journal article" date="2013" name="ISME J.">
        <title>Comparative genomics of pathogenic lineages of Vibrio nigripulchritudo identifies virulence-associated traits.</title>
        <authorList>
            <person name="Goudenege D."/>
            <person name="Labreuche Y."/>
            <person name="Krin E."/>
            <person name="Ansquer D."/>
            <person name="Mangenot S."/>
            <person name="Calteau A."/>
            <person name="Medigue C."/>
            <person name="Mazel D."/>
            <person name="Polz M.F."/>
            <person name="Le Roux F."/>
        </authorList>
    </citation>
    <scope>NUCLEOTIDE SEQUENCE [LARGE SCALE GENOMIC DNA]</scope>
    <source>
        <strain evidence="1 2">SOn1</strain>
    </source>
</reference>
<evidence type="ECO:0000313" key="1">
    <source>
        <dbReference type="EMBL" id="CCO48476.1"/>
    </source>
</evidence>
<sequence length="76" mass="9041">MYRIKNEKGDLVNSFVNKSRRRKANSLFYINLKLTELNYWIKKANNFGSKEHLLIGKTFCSLRKNKKIFDKITSLL</sequence>
<dbReference type="EMBL" id="CAOF01000149">
    <property type="protein sequence ID" value="CCO48476.1"/>
    <property type="molecule type" value="Genomic_DNA"/>
</dbReference>
<protein>
    <recommendedName>
        <fullName evidence="3">Integrase</fullName>
    </recommendedName>
</protein>
<evidence type="ECO:0008006" key="3">
    <source>
        <dbReference type="Google" id="ProtNLM"/>
    </source>
</evidence>
<organism evidence="1 2">
    <name type="scientific">Vibrio nigripulchritudo SOn1</name>
    <dbReference type="NCBI Taxonomy" id="1238450"/>
    <lineage>
        <taxon>Bacteria</taxon>
        <taxon>Pseudomonadati</taxon>
        <taxon>Pseudomonadota</taxon>
        <taxon>Gammaproteobacteria</taxon>
        <taxon>Vibrionales</taxon>
        <taxon>Vibrionaceae</taxon>
        <taxon>Vibrio</taxon>
    </lineage>
</organism>
<accession>A0AAV2VUV9</accession>
<evidence type="ECO:0000313" key="2">
    <source>
        <dbReference type="Proteomes" id="UP000018211"/>
    </source>
</evidence>
<gene>
    <name evidence="1" type="ORF">VIBNISOn1_560008</name>
</gene>
<comment type="caution">
    <text evidence="1">The sequence shown here is derived from an EMBL/GenBank/DDBJ whole genome shotgun (WGS) entry which is preliminary data.</text>
</comment>
<proteinExistence type="predicted"/>